<dbReference type="InterPro" id="IPR016084">
    <property type="entry name" value="Haem_Oase-like_multi-hlx"/>
</dbReference>
<protein>
    <submittedName>
        <fullName evidence="6">Heme-binding protein HMX1</fullName>
    </submittedName>
</protein>
<evidence type="ECO:0000313" key="7">
    <source>
        <dbReference type="Proteomes" id="UP001629113"/>
    </source>
</evidence>
<keyword evidence="2" id="KW-0479">Metal-binding</keyword>
<dbReference type="EMBL" id="JBFCZG010000010">
    <property type="protein sequence ID" value="KAL3417742.1"/>
    <property type="molecule type" value="Genomic_DNA"/>
</dbReference>
<gene>
    <name evidence="6" type="ORF">PVAG01_10752</name>
</gene>
<accession>A0ABR4P3I6</accession>
<feature type="region of interest" description="Disordered" evidence="4">
    <location>
        <begin position="390"/>
        <end position="427"/>
    </location>
</feature>
<keyword evidence="5" id="KW-1133">Transmembrane helix</keyword>
<dbReference type="PANTHER" id="PTHR10720">
    <property type="entry name" value="HEME OXYGENASE"/>
    <property type="match status" value="1"/>
</dbReference>
<evidence type="ECO:0000256" key="5">
    <source>
        <dbReference type="SAM" id="Phobius"/>
    </source>
</evidence>
<keyword evidence="1" id="KW-0349">Heme</keyword>
<proteinExistence type="predicted"/>
<evidence type="ECO:0000313" key="6">
    <source>
        <dbReference type="EMBL" id="KAL3417742.1"/>
    </source>
</evidence>
<feature type="transmembrane region" description="Helical" evidence="5">
    <location>
        <begin position="495"/>
        <end position="520"/>
    </location>
</feature>
<dbReference type="InterPro" id="IPR002051">
    <property type="entry name" value="Haem_Oase"/>
</dbReference>
<feature type="compositionally biased region" description="Polar residues" evidence="4">
    <location>
        <begin position="401"/>
        <end position="418"/>
    </location>
</feature>
<reference evidence="6 7" key="1">
    <citation type="submission" date="2024-06" db="EMBL/GenBank/DDBJ databases">
        <title>Complete genome of Phlyctema vagabunda strain 19-DSS-EL-015.</title>
        <authorList>
            <person name="Fiorenzani C."/>
        </authorList>
    </citation>
    <scope>NUCLEOTIDE SEQUENCE [LARGE SCALE GENOMIC DNA]</scope>
    <source>
        <strain evidence="6 7">19-DSS-EL-015</strain>
    </source>
</reference>
<dbReference type="SUPFAM" id="SSF48613">
    <property type="entry name" value="Heme oxygenase-like"/>
    <property type="match status" value="1"/>
</dbReference>
<evidence type="ECO:0000256" key="3">
    <source>
        <dbReference type="ARBA" id="ARBA00023004"/>
    </source>
</evidence>
<evidence type="ECO:0000256" key="2">
    <source>
        <dbReference type="ARBA" id="ARBA00022723"/>
    </source>
</evidence>
<keyword evidence="7" id="KW-1185">Reference proteome</keyword>
<keyword evidence="5" id="KW-0472">Membrane</keyword>
<keyword evidence="3" id="KW-0408">Iron</keyword>
<dbReference type="Pfam" id="PF01126">
    <property type="entry name" value="Heme_oxygenase"/>
    <property type="match status" value="1"/>
</dbReference>
<name>A0ABR4P3I6_9HELO</name>
<dbReference type="CDD" id="cd19165">
    <property type="entry name" value="HemeO"/>
    <property type="match status" value="1"/>
</dbReference>
<dbReference type="Gene3D" id="1.20.910.10">
    <property type="entry name" value="Heme oxygenase-like"/>
    <property type="match status" value="1"/>
</dbReference>
<comment type="caution">
    <text evidence="6">The sequence shown here is derived from an EMBL/GenBank/DDBJ whole genome shotgun (WGS) entry which is preliminary data.</text>
</comment>
<evidence type="ECO:0000256" key="1">
    <source>
        <dbReference type="ARBA" id="ARBA00022617"/>
    </source>
</evidence>
<keyword evidence="5" id="KW-0812">Transmembrane</keyword>
<dbReference type="PANTHER" id="PTHR10720:SF0">
    <property type="entry name" value="HEME OXYGENASE"/>
    <property type="match status" value="1"/>
</dbReference>
<dbReference type="Proteomes" id="UP001629113">
    <property type="component" value="Unassembled WGS sequence"/>
</dbReference>
<evidence type="ECO:0000256" key="4">
    <source>
        <dbReference type="SAM" id="MobiDB-lite"/>
    </source>
</evidence>
<feature type="compositionally biased region" description="Basic and acidic residues" evidence="4">
    <location>
        <begin position="271"/>
        <end position="287"/>
    </location>
</feature>
<sequence>MANPEAPSPSPSNAPFSLPEQINIATRSIHTVLNRSILSRLPLALPPHTTTPSIYVSGILHIAPIYITFESLWQTIIDTPHLSTCESERSETRPCRHRAPSCIDGGDPAAPLLDSNSLPIVPILPSTDASTLFHCPAVCSRTHSILTHLRLPGLLRAGRLKADIRTLTGTPDHQIDESIDAISDNGRLAAFIAHTKKSVERNPHVLLAYAWVLYMAIFSGGRYIRAALQAAAGPEGSFWLRDSSPVRPYSITTMSKERRPSSMSDSFDPLEAPRSRSSTRSEVRSRISAESTSKNTSGFQFFHFSGDEDGEDIKREFKRRLTEAETLLTIGEREDIVTEAQEIFKFMVEMVSELDDVCGTRPEALSKKAGDSRTLISSRDSVQLTQERFDKMKEASDPPTAKTSRQMSPPQQQPYTQESSEDSVEANNEELRGDLGGLLGCPSPKLVRFNESPPSARLFFLGQGIFWITKPLGRRFSAHGFARNRSARNRSEVSVWDLGVVLLTTLASSVLVVAFMAWYYKNDIGDRGIPA</sequence>
<organism evidence="6 7">
    <name type="scientific">Phlyctema vagabunda</name>
    <dbReference type="NCBI Taxonomy" id="108571"/>
    <lineage>
        <taxon>Eukaryota</taxon>
        <taxon>Fungi</taxon>
        <taxon>Dikarya</taxon>
        <taxon>Ascomycota</taxon>
        <taxon>Pezizomycotina</taxon>
        <taxon>Leotiomycetes</taxon>
        <taxon>Helotiales</taxon>
        <taxon>Dermateaceae</taxon>
        <taxon>Phlyctema</taxon>
    </lineage>
</organism>
<dbReference type="InterPro" id="IPR016053">
    <property type="entry name" value="Haem_Oase-like"/>
</dbReference>
<feature type="region of interest" description="Disordered" evidence="4">
    <location>
        <begin position="252"/>
        <end position="292"/>
    </location>
</feature>